<protein>
    <submittedName>
        <fullName evidence="1">Uncharacterized protein</fullName>
    </submittedName>
</protein>
<dbReference type="GO" id="GO:0000932">
    <property type="term" value="C:P-body"/>
    <property type="evidence" value="ECO:0007669"/>
    <property type="project" value="TreeGrafter"/>
</dbReference>
<dbReference type="GO" id="GO:0004535">
    <property type="term" value="F:poly(A)-specific ribonuclease activity"/>
    <property type="evidence" value="ECO:0007669"/>
    <property type="project" value="TreeGrafter"/>
</dbReference>
<dbReference type="STRING" id="27349.A0A0L6UWE6"/>
<dbReference type="InterPro" id="IPR050785">
    <property type="entry name" value="PAN2-PAN3_catalytic_subunit"/>
</dbReference>
<dbReference type="GO" id="GO:0031251">
    <property type="term" value="C:PAN complex"/>
    <property type="evidence" value="ECO:0007669"/>
    <property type="project" value="TreeGrafter"/>
</dbReference>
<dbReference type="PANTHER" id="PTHR15728">
    <property type="entry name" value="DEADENYLATION COMPLEX CATALYTIC SUBUNIT PAN2"/>
    <property type="match status" value="1"/>
</dbReference>
<dbReference type="OrthoDB" id="16516at2759"/>
<reference evidence="1 2" key="1">
    <citation type="submission" date="2015-08" db="EMBL/GenBank/DDBJ databases">
        <title>Next Generation Sequencing and Analysis of the Genome of Puccinia sorghi L Schw, the Causal Agent of Maize Common Rust.</title>
        <authorList>
            <person name="Rochi L."/>
            <person name="Burguener G."/>
            <person name="Darino M."/>
            <person name="Turjanski A."/>
            <person name="Kreff E."/>
            <person name="Dieguez M.J."/>
            <person name="Sacco F."/>
        </authorList>
    </citation>
    <scope>NUCLEOTIDE SEQUENCE [LARGE SCALE GENOMIC DNA]</scope>
    <source>
        <strain evidence="1 2">RO10H11247</strain>
    </source>
</reference>
<proteinExistence type="predicted"/>
<evidence type="ECO:0000313" key="2">
    <source>
        <dbReference type="Proteomes" id="UP000037035"/>
    </source>
</evidence>
<dbReference type="PANTHER" id="PTHR15728:SF0">
    <property type="entry name" value="PAN2-PAN3 DEADENYLATION COMPLEX CATALYTIC SUBUNIT PAN2"/>
    <property type="match status" value="1"/>
</dbReference>
<dbReference type="Proteomes" id="UP000037035">
    <property type="component" value="Unassembled WGS sequence"/>
</dbReference>
<comment type="caution">
    <text evidence="1">The sequence shown here is derived from an EMBL/GenBank/DDBJ whole genome shotgun (WGS) entry which is preliminary data.</text>
</comment>
<dbReference type="EMBL" id="LAVV01008422">
    <property type="protein sequence ID" value="KNZ52851.1"/>
    <property type="molecule type" value="Genomic_DNA"/>
</dbReference>
<organism evidence="1 2">
    <name type="scientific">Puccinia sorghi</name>
    <dbReference type="NCBI Taxonomy" id="27349"/>
    <lineage>
        <taxon>Eukaryota</taxon>
        <taxon>Fungi</taxon>
        <taxon>Dikarya</taxon>
        <taxon>Basidiomycota</taxon>
        <taxon>Pucciniomycotina</taxon>
        <taxon>Pucciniomycetes</taxon>
        <taxon>Pucciniales</taxon>
        <taxon>Pucciniaceae</taxon>
        <taxon>Puccinia</taxon>
    </lineage>
</organism>
<evidence type="ECO:0000313" key="1">
    <source>
        <dbReference type="EMBL" id="KNZ52851.1"/>
    </source>
</evidence>
<keyword evidence="2" id="KW-1185">Reference proteome</keyword>
<dbReference type="AlphaFoldDB" id="A0A0L6UWE6"/>
<sequence>MGEIRDVATLMINSKDAAVVMALLRLVKICKELWRSPSLTCCGACSATFTLRNPVSLKEEHSMMAHYPSLEQMETEGNYPVTCGYSLELTGAPRTRPAGQGLCHLHTQALATCHFFLQSRPCLIPSSNFIHAPCYPETGKAEAVGKDAEKAAQQPIKLS</sequence>
<dbReference type="GO" id="GO:0000289">
    <property type="term" value="P:nuclear-transcribed mRNA poly(A) tail shortening"/>
    <property type="evidence" value="ECO:0007669"/>
    <property type="project" value="TreeGrafter"/>
</dbReference>
<gene>
    <name evidence="1" type="ORF">VP01_3428g8</name>
</gene>
<accession>A0A0L6UWE6</accession>
<dbReference type="VEuPathDB" id="FungiDB:VP01_3428g8"/>
<name>A0A0L6UWE6_9BASI</name>